<keyword evidence="4" id="KW-1185">Reference proteome</keyword>
<keyword evidence="1" id="KW-0732">Signal</keyword>
<feature type="domain" description="Peptidase C-terminal archaeal/bacterial" evidence="2">
    <location>
        <begin position="50"/>
        <end position="122"/>
    </location>
</feature>
<protein>
    <recommendedName>
        <fullName evidence="2">Peptidase C-terminal archaeal/bacterial domain-containing protein</fullName>
    </recommendedName>
</protein>
<organism evidence="3 4">
    <name type="scientific">Neolewinella maritima</name>
    <dbReference type="NCBI Taxonomy" id="1383882"/>
    <lineage>
        <taxon>Bacteria</taxon>
        <taxon>Pseudomonadati</taxon>
        <taxon>Bacteroidota</taxon>
        <taxon>Saprospiria</taxon>
        <taxon>Saprospirales</taxon>
        <taxon>Lewinellaceae</taxon>
        <taxon>Neolewinella</taxon>
    </lineage>
</organism>
<dbReference type="Pfam" id="PF04151">
    <property type="entry name" value="PPC"/>
    <property type="match status" value="3"/>
</dbReference>
<evidence type="ECO:0000259" key="2">
    <source>
        <dbReference type="Pfam" id="PF04151"/>
    </source>
</evidence>
<dbReference type="Gene3D" id="2.60.120.380">
    <property type="match status" value="5"/>
</dbReference>
<dbReference type="NCBIfam" id="TIGR04183">
    <property type="entry name" value="Por_Secre_tail"/>
    <property type="match status" value="1"/>
</dbReference>
<accession>A0ABM9AXL7</accession>
<name>A0ABM9AXL7_9BACT</name>
<dbReference type="RefSeq" id="WP_238749383.1">
    <property type="nucleotide sequence ID" value="NZ_CAKLPZ010000001.1"/>
</dbReference>
<dbReference type="InterPro" id="IPR007280">
    <property type="entry name" value="Peptidase_C_arc/bac"/>
</dbReference>
<dbReference type="InterPro" id="IPR026444">
    <property type="entry name" value="Secre_tail"/>
</dbReference>
<dbReference type="EMBL" id="CAKLPZ010000001">
    <property type="protein sequence ID" value="CAH0999187.1"/>
    <property type="molecule type" value="Genomic_DNA"/>
</dbReference>
<feature type="chain" id="PRO_5045279002" description="Peptidase C-terminal archaeal/bacterial domain-containing protein" evidence="1">
    <location>
        <begin position="20"/>
        <end position="757"/>
    </location>
</feature>
<feature type="signal peptide" evidence="1">
    <location>
        <begin position="1"/>
        <end position="19"/>
    </location>
</feature>
<reference evidence="3" key="1">
    <citation type="submission" date="2021-12" db="EMBL/GenBank/DDBJ databases">
        <authorList>
            <person name="Rodrigo-Torres L."/>
            <person name="Arahal R. D."/>
            <person name="Lucena T."/>
        </authorList>
    </citation>
    <scope>NUCLEOTIDE SEQUENCE</scope>
    <source>
        <strain evidence="3">CECT 8419</strain>
    </source>
</reference>
<dbReference type="Proteomes" id="UP000837803">
    <property type="component" value="Unassembled WGS sequence"/>
</dbReference>
<proteinExistence type="predicted"/>
<evidence type="ECO:0000313" key="4">
    <source>
        <dbReference type="Proteomes" id="UP000837803"/>
    </source>
</evidence>
<sequence length="757" mass="82529">MKICLLLTFLFVLSSSITAQDTFEPNNTLATAAKLACGSSQTALIQRLDDRDWYSVEIATAGYLSVELTNVPGDINLNLEIYAQLNGQVQQLADDDDSFSSNGQPLTATTFVEPGTYYVHVEDQNNNAFNSTEFYTISVSCTPSALEVNQTVDLAASIPQDTCIEERIFGENMRFTTSADGDNDQDWYRVVVTQSGSLKAALTAVPADLNLDLGIYVQDNGQTRLIADDDDDFSSNGQLLVATAFVEPGTYFIRIIDQNNNATSQETYNFCLSLTPNAFEVNQTLALAAPIPQDTCFSDNIWGENTTFTTSADGDNDQDWFVVEITQTGSLKASLTAVPGNINLNLELYIRENGQPRLIADDDDDFSANGQLLVATAFVTPGTYFVLVQDQNNNATSEEEYSFCLDFTANLLEVNQTIALAAPIPQDTCFEDNIWGENATFTTSAEGDNDQDWFSVVVTQSGVLKAAISSVPGNINLDLGIYALENGQPRLLADDNDEFTSNGQAQSSATYVEPGTYYIRVIDQNNNATSEENYTFCLTLAPNVLEVNQLFAQAALIPRDTCFEDNIWGENSTYTTTTTGDNDRDWFRVDITELGSLTVDVTSVPADINLNLEIYTAGDTITPLVTDGDEFSSNGQDLQIVLPIDSVGSYYILLEDQDNNQTSEEKYNLCASFVGVVSTHSLSSLGVSVYPNPASDRLALTGLPPTGRVSLLTTLGKVVYTGSITQDVLQLGDLPPGIYILGVHTDGRMYTDRIVKR</sequence>
<evidence type="ECO:0000256" key="1">
    <source>
        <dbReference type="SAM" id="SignalP"/>
    </source>
</evidence>
<gene>
    <name evidence="3" type="ORF">LEM8419_00484</name>
</gene>
<feature type="domain" description="Peptidase C-terminal archaeal/bacterial" evidence="2">
    <location>
        <begin position="184"/>
        <end position="255"/>
    </location>
</feature>
<dbReference type="SUPFAM" id="SSF89260">
    <property type="entry name" value="Collagen-binding domain"/>
    <property type="match status" value="4"/>
</dbReference>
<feature type="domain" description="Peptidase C-terminal archaeal/bacterial" evidence="2">
    <location>
        <begin position="450"/>
        <end position="521"/>
    </location>
</feature>
<comment type="caution">
    <text evidence="3">The sequence shown here is derived from an EMBL/GenBank/DDBJ whole genome shotgun (WGS) entry which is preliminary data.</text>
</comment>
<evidence type="ECO:0000313" key="3">
    <source>
        <dbReference type="EMBL" id="CAH0999187.1"/>
    </source>
</evidence>